<dbReference type="PANTHER" id="PTHR43737">
    <property type="entry name" value="BLL7424 PROTEIN"/>
    <property type="match status" value="1"/>
</dbReference>
<comment type="caution">
    <text evidence="2">The sequence shown here is derived from an EMBL/GenBank/DDBJ whole genome shotgun (WGS) entry which is preliminary data.</text>
</comment>
<protein>
    <recommendedName>
        <fullName evidence="4">Sulfatase</fullName>
    </recommendedName>
</protein>
<evidence type="ECO:0000313" key="3">
    <source>
        <dbReference type="Proteomes" id="UP000320176"/>
    </source>
</evidence>
<gene>
    <name evidence="2" type="ORF">Pla52n_14930</name>
</gene>
<organism evidence="2 3">
    <name type="scientific">Stieleria varia</name>
    <dbReference type="NCBI Taxonomy" id="2528005"/>
    <lineage>
        <taxon>Bacteria</taxon>
        <taxon>Pseudomonadati</taxon>
        <taxon>Planctomycetota</taxon>
        <taxon>Planctomycetia</taxon>
        <taxon>Pirellulales</taxon>
        <taxon>Pirellulaceae</taxon>
        <taxon>Stieleria</taxon>
    </lineage>
</organism>
<evidence type="ECO:0008006" key="4">
    <source>
        <dbReference type="Google" id="ProtNLM"/>
    </source>
</evidence>
<accession>A0A5C6B1L1</accession>
<dbReference type="PANTHER" id="PTHR43737:SF1">
    <property type="entry name" value="DUF1501 DOMAIN-CONTAINING PROTEIN"/>
    <property type="match status" value="1"/>
</dbReference>
<evidence type="ECO:0000256" key="1">
    <source>
        <dbReference type="SAM" id="MobiDB-lite"/>
    </source>
</evidence>
<dbReference type="InterPro" id="IPR010869">
    <property type="entry name" value="DUF1501"/>
</dbReference>
<dbReference type="PROSITE" id="PS51318">
    <property type="entry name" value="TAT"/>
    <property type="match status" value="1"/>
</dbReference>
<dbReference type="AlphaFoldDB" id="A0A5C6B1L1"/>
<keyword evidence="3" id="KW-1185">Reference proteome</keyword>
<dbReference type="OrthoDB" id="236650at2"/>
<sequence>MNESHDPFAALSRRQLLQSTSLGTLAMYGLLADSRGADAAESGGTAGGAAGAIDTSPLAEKPPHFPARVKRIIHLFANGGPSQMDTFDPKPELNRLDGKPLPDSVLSQLQDTQRKRAGSIFGSPFQFKRYGESGLEISELFSKVAEHADDLCVIRSMQGEIANHTPGLLLTNCGHSTLPRPSMGSWLLYGLGSESDELPGFITLCPKGLPTAQTLNWTSAFLPGVYQGTPIDTESSGKQIVPNLTRSDIRPGSQRAQVALTQFLNRRHQLMNPGDERLESRIQSMELAFRMQTAGTDAFDLSQESAETRQMYGNTIVGRNLLTARRLAERGVRYVQCYHGAGQPWDNHGSLVKNITRLAGESDQPIAALLQDLKQRGMFNDTLVIWGGEMGRTPTIQQVKDPSKYGRDHHIDGYTIWLAGGGFRGGMTYGATDELAMQVVENKVPIHDLHATILHQMGLDHKRLTYRYSGRDFRLTDVHGRVIKEILS</sequence>
<dbReference type="Proteomes" id="UP000320176">
    <property type="component" value="Unassembled WGS sequence"/>
</dbReference>
<dbReference type="InterPro" id="IPR006311">
    <property type="entry name" value="TAT_signal"/>
</dbReference>
<dbReference type="RefSeq" id="WP_146519628.1">
    <property type="nucleotide sequence ID" value="NZ_CP151726.1"/>
</dbReference>
<dbReference type="Pfam" id="PF07394">
    <property type="entry name" value="DUF1501"/>
    <property type="match status" value="1"/>
</dbReference>
<dbReference type="EMBL" id="SJPN01000002">
    <property type="protein sequence ID" value="TWU05778.1"/>
    <property type="molecule type" value="Genomic_DNA"/>
</dbReference>
<dbReference type="InterPro" id="IPR017850">
    <property type="entry name" value="Alkaline_phosphatase_core_sf"/>
</dbReference>
<proteinExistence type="predicted"/>
<feature type="region of interest" description="Disordered" evidence="1">
    <location>
        <begin position="37"/>
        <end position="59"/>
    </location>
</feature>
<name>A0A5C6B1L1_9BACT</name>
<dbReference type="SUPFAM" id="SSF53649">
    <property type="entry name" value="Alkaline phosphatase-like"/>
    <property type="match status" value="1"/>
</dbReference>
<reference evidence="2 3" key="1">
    <citation type="submission" date="2019-02" db="EMBL/GenBank/DDBJ databases">
        <title>Deep-cultivation of Planctomycetes and their phenomic and genomic characterization uncovers novel biology.</title>
        <authorList>
            <person name="Wiegand S."/>
            <person name="Jogler M."/>
            <person name="Boedeker C."/>
            <person name="Pinto D."/>
            <person name="Vollmers J."/>
            <person name="Rivas-Marin E."/>
            <person name="Kohn T."/>
            <person name="Peeters S.H."/>
            <person name="Heuer A."/>
            <person name="Rast P."/>
            <person name="Oberbeckmann S."/>
            <person name="Bunk B."/>
            <person name="Jeske O."/>
            <person name="Meyerdierks A."/>
            <person name="Storesund J.E."/>
            <person name="Kallscheuer N."/>
            <person name="Luecker S."/>
            <person name="Lage O.M."/>
            <person name="Pohl T."/>
            <person name="Merkel B.J."/>
            <person name="Hornburger P."/>
            <person name="Mueller R.-W."/>
            <person name="Bruemmer F."/>
            <person name="Labrenz M."/>
            <person name="Spormann A.M."/>
            <person name="Op Den Camp H."/>
            <person name="Overmann J."/>
            <person name="Amann R."/>
            <person name="Jetten M.S.M."/>
            <person name="Mascher T."/>
            <person name="Medema M.H."/>
            <person name="Devos D.P."/>
            <person name="Kaster A.-K."/>
            <person name="Ovreas L."/>
            <person name="Rohde M."/>
            <person name="Galperin M.Y."/>
            <person name="Jogler C."/>
        </authorList>
    </citation>
    <scope>NUCLEOTIDE SEQUENCE [LARGE SCALE GENOMIC DNA]</scope>
    <source>
        <strain evidence="2 3">Pla52n</strain>
    </source>
</reference>
<evidence type="ECO:0000313" key="2">
    <source>
        <dbReference type="EMBL" id="TWU05778.1"/>
    </source>
</evidence>